<dbReference type="InterPro" id="IPR038563">
    <property type="entry name" value="Endonuclease_7_sf"/>
</dbReference>
<dbReference type="EMBL" id="VCKX01000002">
    <property type="protein sequence ID" value="TMR39591.1"/>
    <property type="molecule type" value="Genomic_DNA"/>
</dbReference>
<dbReference type="Gene3D" id="3.40.1800.10">
    <property type="entry name" value="His-Me finger endonucleases"/>
    <property type="match status" value="1"/>
</dbReference>
<evidence type="ECO:0000313" key="1">
    <source>
        <dbReference type="EMBL" id="TMR39591.1"/>
    </source>
</evidence>
<dbReference type="AlphaFoldDB" id="A0A5S4H4F3"/>
<dbReference type="InterPro" id="IPR044925">
    <property type="entry name" value="His-Me_finger_sf"/>
</dbReference>
<comment type="caution">
    <text evidence="1">The sequence shown here is derived from an EMBL/GenBank/DDBJ whole genome shotgun (WGS) entry which is preliminary data.</text>
</comment>
<organism evidence="1 2">
    <name type="scientific">Nonomuraea zeae</name>
    <dbReference type="NCBI Taxonomy" id="1642303"/>
    <lineage>
        <taxon>Bacteria</taxon>
        <taxon>Bacillati</taxon>
        <taxon>Actinomycetota</taxon>
        <taxon>Actinomycetes</taxon>
        <taxon>Streptosporangiales</taxon>
        <taxon>Streptosporangiaceae</taxon>
        <taxon>Nonomuraea</taxon>
    </lineage>
</organism>
<evidence type="ECO:0008006" key="3">
    <source>
        <dbReference type="Google" id="ProtNLM"/>
    </source>
</evidence>
<dbReference type="InterPro" id="IPR004211">
    <property type="entry name" value="Endonuclease_7"/>
</dbReference>
<name>A0A5S4H4F3_9ACTN</name>
<dbReference type="Pfam" id="PF02945">
    <property type="entry name" value="Endonuclease_7"/>
    <property type="match status" value="1"/>
</dbReference>
<keyword evidence="2" id="KW-1185">Reference proteome</keyword>
<gene>
    <name evidence="1" type="ORF">ETD85_00840</name>
</gene>
<dbReference type="OrthoDB" id="3527264at2"/>
<evidence type="ECO:0000313" key="2">
    <source>
        <dbReference type="Proteomes" id="UP000306628"/>
    </source>
</evidence>
<sequence>MPTEMASYKDHQRLLTEFEPCRSCSCTPESPCPGPCQRDPLADRRTLGLCSACIPRHVAFARFPGSKRHSERRNQPSLQQLRQIRGWRCLICERDETLGVEDDRWGVPVVRVVDVFDHPDDRGAWLGSVCYVQDLTSSHRVYGCLPTLGRVARGTRYGSVRWLERLKYYRDNPVPYSLIPGIKPMIEDRRVATRLQGCGVDITAAEIASFRSVAGSECQVCHLSAAKRYPRQKAPVGLDHDDREKRARGWLCQACNGAMQFMDLPEPEQRDRYYANALWLFRDAVGVRGDAWYRTMPWYQALEDRPA</sequence>
<dbReference type="Proteomes" id="UP000306628">
    <property type="component" value="Unassembled WGS sequence"/>
</dbReference>
<accession>A0A5S4H4F3</accession>
<dbReference type="SUPFAM" id="SSF54060">
    <property type="entry name" value="His-Me finger endonucleases"/>
    <property type="match status" value="1"/>
</dbReference>
<reference evidence="1 2" key="1">
    <citation type="submission" date="2019-05" db="EMBL/GenBank/DDBJ databases">
        <title>Draft genome sequence of Nonomuraea zeae DSM 100528.</title>
        <authorList>
            <person name="Saricaoglu S."/>
            <person name="Isik K."/>
        </authorList>
    </citation>
    <scope>NUCLEOTIDE SEQUENCE [LARGE SCALE GENOMIC DNA]</scope>
    <source>
        <strain evidence="1 2">DSM 100528</strain>
    </source>
</reference>
<proteinExistence type="predicted"/>
<protein>
    <recommendedName>
        <fullName evidence="3">Recombination endonuclease VII</fullName>
    </recommendedName>
</protein>